<keyword evidence="11" id="KW-1185">Reference proteome</keyword>
<keyword evidence="5" id="KW-0539">Nucleus</keyword>
<dbReference type="Proteomes" id="UP001328107">
    <property type="component" value="Unassembled WGS sequence"/>
</dbReference>
<evidence type="ECO:0000256" key="1">
    <source>
        <dbReference type="ARBA" id="ARBA00004123"/>
    </source>
</evidence>
<feature type="region of interest" description="Disordered" evidence="8">
    <location>
        <begin position="433"/>
        <end position="452"/>
    </location>
</feature>
<dbReference type="Pfam" id="PF12024">
    <property type="entry name" value="DUF3512"/>
    <property type="match status" value="1"/>
</dbReference>
<dbReference type="InterPro" id="IPR021900">
    <property type="entry name" value="DUF3512"/>
</dbReference>
<feature type="domain" description="Bromo" evidence="9">
    <location>
        <begin position="70"/>
        <end position="140"/>
    </location>
</feature>
<dbReference type="InterPro" id="IPR051831">
    <property type="entry name" value="Bromodomain_contain_prot"/>
</dbReference>
<evidence type="ECO:0000256" key="4">
    <source>
        <dbReference type="ARBA" id="ARBA00023163"/>
    </source>
</evidence>
<proteinExistence type="predicted"/>
<dbReference type="GO" id="GO:0005634">
    <property type="term" value="C:nucleus"/>
    <property type="evidence" value="ECO:0007669"/>
    <property type="project" value="UniProtKB-SubCell"/>
</dbReference>
<keyword evidence="3 6" id="KW-0103">Bromodomain</keyword>
<evidence type="ECO:0000256" key="2">
    <source>
        <dbReference type="ARBA" id="ARBA00023015"/>
    </source>
</evidence>
<comment type="caution">
    <text evidence="10">The sequence shown here is derived from an EMBL/GenBank/DDBJ whole genome shotgun (WGS) entry which is preliminary data.</text>
</comment>
<evidence type="ECO:0000313" key="11">
    <source>
        <dbReference type="Proteomes" id="UP001328107"/>
    </source>
</evidence>
<dbReference type="InterPro" id="IPR001487">
    <property type="entry name" value="Bromodomain"/>
</dbReference>
<dbReference type="Gene3D" id="1.20.920.10">
    <property type="entry name" value="Bromodomain-like"/>
    <property type="match status" value="1"/>
</dbReference>
<organism evidence="10 11">
    <name type="scientific">Pristionchus mayeri</name>
    <dbReference type="NCBI Taxonomy" id="1317129"/>
    <lineage>
        <taxon>Eukaryota</taxon>
        <taxon>Metazoa</taxon>
        <taxon>Ecdysozoa</taxon>
        <taxon>Nematoda</taxon>
        <taxon>Chromadorea</taxon>
        <taxon>Rhabditida</taxon>
        <taxon>Rhabditina</taxon>
        <taxon>Diplogasteromorpha</taxon>
        <taxon>Diplogasteroidea</taxon>
        <taxon>Neodiplogasteridae</taxon>
        <taxon>Pristionchus</taxon>
    </lineage>
</organism>
<keyword evidence="4" id="KW-0804">Transcription</keyword>
<gene>
    <name evidence="10" type="ORF">PMAYCL1PPCAC_23957</name>
</gene>
<dbReference type="EMBL" id="BTRK01000005">
    <property type="protein sequence ID" value="GMR53762.1"/>
    <property type="molecule type" value="Genomic_DNA"/>
</dbReference>
<dbReference type="AlphaFoldDB" id="A0AAN5D097"/>
<comment type="subcellular location">
    <subcellularLocation>
        <location evidence="1">Nucleus</location>
    </subcellularLocation>
</comment>
<dbReference type="PANTHER" id="PTHR22881">
    <property type="entry name" value="BROMODOMAIN CONTAINING PROTEIN"/>
    <property type="match status" value="1"/>
</dbReference>
<feature type="coiled-coil region" evidence="7">
    <location>
        <begin position="187"/>
        <end position="214"/>
    </location>
</feature>
<feature type="compositionally biased region" description="Acidic residues" evidence="8">
    <location>
        <begin position="28"/>
        <end position="44"/>
    </location>
</feature>
<keyword evidence="7" id="KW-0175">Coiled coil</keyword>
<keyword evidence="2" id="KW-0805">Transcription regulation</keyword>
<dbReference type="InterPro" id="IPR036427">
    <property type="entry name" value="Bromodomain-like_sf"/>
</dbReference>
<evidence type="ECO:0000256" key="5">
    <source>
        <dbReference type="ARBA" id="ARBA00023242"/>
    </source>
</evidence>
<protein>
    <recommendedName>
        <fullName evidence="9">Bromo domain-containing protein</fullName>
    </recommendedName>
</protein>
<name>A0AAN5D097_9BILA</name>
<evidence type="ECO:0000313" key="10">
    <source>
        <dbReference type="EMBL" id="GMR53762.1"/>
    </source>
</evidence>
<accession>A0AAN5D097</accession>
<dbReference type="PRINTS" id="PR00503">
    <property type="entry name" value="BROMODOMAIN"/>
</dbReference>
<evidence type="ECO:0000256" key="8">
    <source>
        <dbReference type="SAM" id="MobiDB-lite"/>
    </source>
</evidence>
<evidence type="ECO:0000256" key="6">
    <source>
        <dbReference type="PROSITE-ProRule" id="PRU00035"/>
    </source>
</evidence>
<dbReference type="GO" id="GO:0006357">
    <property type="term" value="P:regulation of transcription by RNA polymerase II"/>
    <property type="evidence" value="ECO:0007669"/>
    <property type="project" value="TreeGrafter"/>
</dbReference>
<dbReference type="Pfam" id="PF00439">
    <property type="entry name" value="Bromodomain"/>
    <property type="match status" value="1"/>
</dbReference>
<evidence type="ECO:0000259" key="9">
    <source>
        <dbReference type="PROSITE" id="PS50014"/>
    </source>
</evidence>
<dbReference type="PROSITE" id="PS50014">
    <property type="entry name" value="BROMODOMAIN_2"/>
    <property type="match status" value="1"/>
</dbReference>
<reference evidence="11" key="1">
    <citation type="submission" date="2022-10" db="EMBL/GenBank/DDBJ databases">
        <title>Genome assembly of Pristionchus species.</title>
        <authorList>
            <person name="Yoshida K."/>
            <person name="Sommer R.J."/>
        </authorList>
    </citation>
    <scope>NUCLEOTIDE SEQUENCE [LARGE SCALE GENOMIC DNA]</scope>
    <source>
        <strain evidence="11">RS5460</strain>
    </source>
</reference>
<evidence type="ECO:0000256" key="7">
    <source>
        <dbReference type="SAM" id="Coils"/>
    </source>
</evidence>
<dbReference type="SMART" id="SM00297">
    <property type="entry name" value="BROMO"/>
    <property type="match status" value="1"/>
</dbReference>
<feature type="compositionally biased region" description="Basic and acidic residues" evidence="8">
    <location>
        <begin position="14"/>
        <end position="27"/>
    </location>
</feature>
<evidence type="ECO:0000256" key="3">
    <source>
        <dbReference type="ARBA" id="ARBA00023117"/>
    </source>
</evidence>
<feature type="non-terminal residue" evidence="10">
    <location>
        <position position="1"/>
    </location>
</feature>
<dbReference type="PANTHER" id="PTHR22881:SF27">
    <property type="entry name" value="BROMODOMAIN CONTAINING 7_9"/>
    <property type="match status" value="1"/>
</dbReference>
<sequence>QKKTKKHEKNALVSKKEEKETKGRKEEIEGEALEEEEEEEDEEEPIIKKASLHQYSGSQLLFDHLIRRLMEKDKEEYFHFPVTPSIAPDYSNIIKEPMDLETMREKIERDEYRTVKQLRDDGMLIAKNAMIYNAPHTVYHIAAQKLSQAVEHYTSDLYLRECSQVLPFANMIDWNEIGLKCVEERDNDKKKRKMEELELTADDILKSVNEKVREKLAPRLPNAPKLAFVDNKNGCTVLNVIGEESDNSKPKLINWIGRLDEGTPGIFAPSDTKVIARNPISYLNYGVFCSFAPHLDSTWATMKKSESDLLLRTYGERRLASDALSATAFARDAHSLSNIMADLLDKMTDGEHSWAEKAFDKSYAEGLEYEDISDMDAHLREMESLSNLGIDVSWIGDIRRQMGVKTRKELSTQLETTATALRDMSSLQRERLSAAPPISLSRVPPPSQRENDLADATRVHLREQIGMVQPGEMLTASSAHDAMAMGVDMEILAEFFQ</sequence>
<feature type="region of interest" description="Disordered" evidence="8">
    <location>
        <begin position="1"/>
        <end position="45"/>
    </location>
</feature>
<dbReference type="SUPFAM" id="SSF47370">
    <property type="entry name" value="Bromodomain"/>
    <property type="match status" value="1"/>
</dbReference>